<organism evidence="2 3">
    <name type="scientific">Pleurodeles waltl</name>
    <name type="common">Iberian ribbed newt</name>
    <dbReference type="NCBI Taxonomy" id="8319"/>
    <lineage>
        <taxon>Eukaryota</taxon>
        <taxon>Metazoa</taxon>
        <taxon>Chordata</taxon>
        <taxon>Craniata</taxon>
        <taxon>Vertebrata</taxon>
        <taxon>Euteleostomi</taxon>
        <taxon>Amphibia</taxon>
        <taxon>Batrachia</taxon>
        <taxon>Caudata</taxon>
        <taxon>Salamandroidea</taxon>
        <taxon>Salamandridae</taxon>
        <taxon>Pleurodelinae</taxon>
        <taxon>Pleurodeles</taxon>
    </lineage>
</organism>
<accession>A0AAV7L088</accession>
<protein>
    <submittedName>
        <fullName evidence="2">Uncharacterized protein</fullName>
    </submittedName>
</protein>
<evidence type="ECO:0000256" key="1">
    <source>
        <dbReference type="SAM" id="MobiDB-lite"/>
    </source>
</evidence>
<keyword evidence="3" id="KW-1185">Reference proteome</keyword>
<name>A0AAV7L088_PLEWA</name>
<evidence type="ECO:0000313" key="2">
    <source>
        <dbReference type="EMBL" id="KAJ1083875.1"/>
    </source>
</evidence>
<dbReference type="Proteomes" id="UP001066276">
    <property type="component" value="Chromosome 12"/>
</dbReference>
<proteinExistence type="predicted"/>
<dbReference type="AlphaFoldDB" id="A0AAV7L088"/>
<dbReference type="EMBL" id="JANPWB010000016">
    <property type="protein sequence ID" value="KAJ1083875.1"/>
    <property type="molecule type" value="Genomic_DNA"/>
</dbReference>
<evidence type="ECO:0000313" key="3">
    <source>
        <dbReference type="Proteomes" id="UP001066276"/>
    </source>
</evidence>
<feature type="compositionally biased region" description="Basic and acidic residues" evidence="1">
    <location>
        <begin position="41"/>
        <end position="50"/>
    </location>
</feature>
<gene>
    <name evidence="2" type="ORF">NDU88_004030</name>
</gene>
<reference evidence="2" key="1">
    <citation type="journal article" date="2022" name="bioRxiv">
        <title>Sequencing and chromosome-scale assembly of the giantPleurodeles waltlgenome.</title>
        <authorList>
            <person name="Brown T."/>
            <person name="Elewa A."/>
            <person name="Iarovenko S."/>
            <person name="Subramanian E."/>
            <person name="Araus A.J."/>
            <person name="Petzold A."/>
            <person name="Susuki M."/>
            <person name="Suzuki K.-i.T."/>
            <person name="Hayashi T."/>
            <person name="Toyoda A."/>
            <person name="Oliveira C."/>
            <person name="Osipova E."/>
            <person name="Leigh N.D."/>
            <person name="Simon A."/>
            <person name="Yun M.H."/>
        </authorList>
    </citation>
    <scope>NUCLEOTIDE SEQUENCE</scope>
    <source>
        <strain evidence="2">20211129_DDA</strain>
        <tissue evidence="2">Liver</tissue>
    </source>
</reference>
<sequence>MMPRRDADQPQSIAGGRTTPRRDLEHPRRPAGGRRLGGETTRADRPRSEKNVASAGHSSETKEVLISINAEYVCFIIKSTMPEITQEKEFVEASMCDETINEVNE</sequence>
<comment type="caution">
    <text evidence="2">The sequence shown here is derived from an EMBL/GenBank/DDBJ whole genome shotgun (WGS) entry which is preliminary data.</text>
</comment>
<feature type="region of interest" description="Disordered" evidence="1">
    <location>
        <begin position="1"/>
        <end position="62"/>
    </location>
</feature>